<feature type="binding site" evidence="14">
    <location>
        <position position="720"/>
    </location>
    <ligand>
        <name>ATP</name>
        <dbReference type="ChEBI" id="CHEBI:30616"/>
        <label>2</label>
    </ligand>
</feature>
<sequence length="1084" mass="118653">MPRRDDIKKILLIGSGPIVIGQACEFDYSGTQACKALREEGYEVVLVNSNPATIMTDPATADSTYIEPLTWQMVEKIIAKERPDVLLPTLGGQTGLNVAMDLEANGVLEKYGVEMIGANAKVIAKAEERDQFKEAMEKIGLDVCTGRTVHTLQEAREALAEVGLPAVVRPSFTMGGSGSAIAYNRDEFDSLVQNGLDQSPVTEVLIEESIIGWKEYEMEVVRDRDDNCIIICSIENFDAMGVHTGDSITVAPAQTLTDKEYQRMRDASLAVIREIGVETGGSNIQFAIEPKTGRMIVIEMNPRVSRSSALASKATGYPIAKIAAKLAVGYLLWELPNDITKKTKACFEPTIDYVVTKMPRFAFEKFPEADATLTTQMKSVGETMAIGRTFKESLQKAMRGLEVGAFGLGCDNKDTWGTENQSDKDEIVAKLSTPGAERIFYMRYAIKAGMSMEEIYSLTHIDPWFLDHMFQIVEEEDRIRAIGSIDSMTRDDFWQAKRFGFSDRQIAKMTSTTELKVRAKRLSHGVKPVFKSVDTCAAEFEAYTPYYYSAYEHEDELPPRSGDKKRVIILGGGPNRIGQGIEFDYCCCHASFALREIGIESVMVNSNPETVSTDYDTSDLLFFEPLTIEDVLNICDEIKPDGVIAQFGGQTPLNLARGLKEAGVPIIGTSVETIEAAEDRELFQKLIEELGLRQPPSGIARNMDEARREAKKIGFPALVRPSFVLGGRAMEICYDQSQFERYVAEAFIVADGQPVLIDRFLEDATEVDVDAVADGTDCVIMGIMEHIEEAGVHSGDSACAIPPFSLTQPILAEIRETTKRLAMRLKVIGLMNIQYAIKMEDNKPTLYILEVNPRASRTVPFVAKATGVPVANIATKVMAGISLKEQGVTEEPIPRHVSIKESVFPFRKFSGVDIVLGPEMRSTGEVMGISEKFSLAFAKSQIAAGSVLPESGKIFLSLAPRHKDSVVTLGKSLSELGFELLATSGTAAKLEAEGVSVTRVKKIAEGHPNLIDHLKNGDVQLIINTPSGKGARTDEGKIRAAAVQSGVPCITTVAAADAAIRAMTAMREGSMEVESLQTRYARSL</sequence>
<feature type="binding site" evidence="14">
    <location>
        <position position="299"/>
    </location>
    <ligand>
        <name>Mn(2+)</name>
        <dbReference type="ChEBI" id="CHEBI:29035"/>
        <label>2</label>
    </ligand>
</feature>
<comment type="caution">
    <text evidence="14">Lacks conserved residue(s) required for the propagation of feature annotation.</text>
</comment>
<keyword evidence="5 14" id="KW-0028">Amino-acid biosynthesis</keyword>
<feature type="region of interest" description="Allosteric domain" evidence="14">
    <location>
        <begin position="946"/>
        <end position="1084"/>
    </location>
</feature>
<feature type="binding site" evidence="14">
    <location>
        <position position="766"/>
    </location>
    <ligand>
        <name>ATP</name>
        <dbReference type="ChEBI" id="CHEBI:30616"/>
        <label>2</label>
    </ligand>
</feature>
<feature type="binding site" evidence="14">
    <location>
        <position position="834"/>
    </location>
    <ligand>
        <name>Mg(2+)</name>
        <dbReference type="ChEBI" id="CHEBI:18420"/>
        <label>3</label>
    </ligand>
</feature>
<feature type="binding site" evidence="14">
    <location>
        <position position="176"/>
    </location>
    <ligand>
        <name>ATP</name>
        <dbReference type="ChEBI" id="CHEBI:30616"/>
        <label>1</label>
    </ligand>
</feature>
<feature type="binding site" evidence="14">
    <location>
        <position position="175"/>
    </location>
    <ligand>
        <name>ATP</name>
        <dbReference type="ChEBI" id="CHEBI:30616"/>
        <label>1</label>
    </ligand>
</feature>
<feature type="binding site" evidence="14">
    <location>
        <position position="850"/>
    </location>
    <ligand>
        <name>Mg(2+)</name>
        <dbReference type="ChEBI" id="CHEBI:18420"/>
        <label>4</label>
    </ligand>
</feature>
<dbReference type="InterPro" id="IPR005480">
    <property type="entry name" value="CPSase_lsu_oligo"/>
</dbReference>
<dbReference type="SMART" id="SM01096">
    <property type="entry name" value="CPSase_L_D3"/>
    <property type="match status" value="1"/>
</dbReference>
<dbReference type="NCBIfam" id="TIGR01369">
    <property type="entry name" value="CPSaseII_lrg"/>
    <property type="match status" value="1"/>
</dbReference>
<evidence type="ECO:0000256" key="12">
    <source>
        <dbReference type="ARBA" id="ARBA00023211"/>
    </source>
</evidence>
<comment type="pathway">
    <text evidence="14">Pyrimidine metabolism; UMP biosynthesis via de novo pathway; (S)-dihydroorotate from bicarbonate: step 1/3.</text>
</comment>
<dbReference type="PROSITE" id="PS50975">
    <property type="entry name" value="ATP_GRASP"/>
    <property type="match status" value="2"/>
</dbReference>
<dbReference type="SMART" id="SM00851">
    <property type="entry name" value="MGS"/>
    <property type="match status" value="1"/>
</dbReference>
<dbReference type="EC" id="6.3.4.16" evidence="14"/>
<comment type="catalytic activity">
    <reaction evidence="13 14">
        <text>hydrogencarbonate + NH4(+) + 2 ATP = carbamoyl phosphate + 2 ADP + phosphate + 2 H(+)</text>
        <dbReference type="Rhea" id="RHEA:18029"/>
        <dbReference type="ChEBI" id="CHEBI:15378"/>
        <dbReference type="ChEBI" id="CHEBI:17544"/>
        <dbReference type="ChEBI" id="CHEBI:28938"/>
        <dbReference type="ChEBI" id="CHEBI:30616"/>
        <dbReference type="ChEBI" id="CHEBI:43474"/>
        <dbReference type="ChEBI" id="CHEBI:58228"/>
        <dbReference type="ChEBI" id="CHEBI:456216"/>
        <dbReference type="EC" id="6.3.4.16"/>
    </reaction>
</comment>
<feature type="binding site" evidence="14">
    <location>
        <position position="210"/>
    </location>
    <ligand>
        <name>ATP</name>
        <dbReference type="ChEBI" id="CHEBI:30616"/>
        <label>1</label>
    </ligand>
</feature>
<keyword evidence="3 14" id="KW-0055">Arginine biosynthesis</keyword>
<evidence type="ECO:0000256" key="1">
    <source>
        <dbReference type="ARBA" id="ARBA00005077"/>
    </source>
</evidence>
<evidence type="ECO:0000256" key="7">
    <source>
        <dbReference type="ARBA" id="ARBA00022737"/>
    </source>
</evidence>
<dbReference type="InterPro" id="IPR036914">
    <property type="entry name" value="MGS-like_dom_sf"/>
</dbReference>
<feature type="binding site" evidence="14">
    <location>
        <position position="243"/>
    </location>
    <ligand>
        <name>ATP</name>
        <dbReference type="ChEBI" id="CHEBI:30616"/>
        <label>1</label>
    </ligand>
</feature>
<evidence type="ECO:0000256" key="2">
    <source>
        <dbReference type="ARBA" id="ARBA00009799"/>
    </source>
</evidence>
<keyword evidence="4 14" id="KW-0436">Ligase</keyword>
<dbReference type="Pfam" id="PF02786">
    <property type="entry name" value="CPSase_L_D2"/>
    <property type="match status" value="2"/>
</dbReference>
<dbReference type="SUPFAM" id="SSF52440">
    <property type="entry name" value="PreATP-grasp domain"/>
    <property type="match status" value="2"/>
</dbReference>
<dbReference type="Gene3D" id="3.30.1490.20">
    <property type="entry name" value="ATP-grasp fold, A domain"/>
    <property type="match status" value="1"/>
</dbReference>
<dbReference type="InterPro" id="IPR011761">
    <property type="entry name" value="ATP-grasp"/>
</dbReference>
<dbReference type="PROSITE" id="PS00867">
    <property type="entry name" value="CPSASE_2"/>
    <property type="match status" value="2"/>
</dbReference>
<dbReference type="EC" id="6.3.5.5" evidence="14"/>
<feature type="binding site" evidence="14">
    <location>
        <position position="241"/>
    </location>
    <ligand>
        <name>ATP</name>
        <dbReference type="ChEBI" id="CHEBI:30616"/>
        <label>1</label>
    </ligand>
</feature>
<feature type="binding site" evidence="14">
    <location>
        <position position="834"/>
    </location>
    <ligand>
        <name>Mn(2+)</name>
        <dbReference type="ChEBI" id="CHEBI:29035"/>
        <label>3</label>
    </ligand>
</feature>
<feature type="binding site" evidence="14">
    <location>
        <position position="850"/>
    </location>
    <ligand>
        <name>Mg(2+)</name>
        <dbReference type="ChEBI" id="CHEBI:18420"/>
        <label>3</label>
    </ligand>
</feature>
<evidence type="ECO:0000256" key="5">
    <source>
        <dbReference type="ARBA" id="ARBA00022605"/>
    </source>
</evidence>
<feature type="binding site" evidence="14">
    <location>
        <position position="850"/>
    </location>
    <ligand>
        <name>Mn(2+)</name>
        <dbReference type="ChEBI" id="CHEBI:29035"/>
        <label>3</label>
    </ligand>
</feature>
<dbReference type="InterPro" id="IPR033937">
    <property type="entry name" value="MGS_CPS_CarB"/>
</dbReference>
<dbReference type="Gene3D" id="3.30.470.20">
    <property type="entry name" value="ATP-grasp fold, B domain"/>
    <property type="match status" value="2"/>
</dbReference>
<dbReference type="NCBIfam" id="NF003671">
    <property type="entry name" value="PRK05294.1"/>
    <property type="match status" value="1"/>
</dbReference>
<feature type="binding site" evidence="14">
    <location>
        <position position="793"/>
    </location>
    <ligand>
        <name>ATP</name>
        <dbReference type="ChEBI" id="CHEBI:30616"/>
        <label>2</label>
    </ligand>
</feature>
<evidence type="ECO:0000256" key="3">
    <source>
        <dbReference type="ARBA" id="ARBA00022571"/>
    </source>
</evidence>
<feature type="domain" description="ATP-grasp" evidence="15">
    <location>
        <begin position="684"/>
        <end position="879"/>
    </location>
</feature>
<feature type="binding site" evidence="14">
    <location>
        <position position="242"/>
    </location>
    <ligand>
        <name>ATP</name>
        <dbReference type="ChEBI" id="CHEBI:30616"/>
        <label>1</label>
    </ligand>
</feature>
<feature type="binding site" evidence="14">
    <location>
        <position position="791"/>
    </location>
    <ligand>
        <name>ATP</name>
        <dbReference type="ChEBI" id="CHEBI:30616"/>
        <label>2</label>
    </ligand>
</feature>
<feature type="binding site" evidence="14">
    <location>
        <position position="852"/>
    </location>
    <ligand>
        <name>Mn(2+)</name>
        <dbReference type="ChEBI" id="CHEBI:29035"/>
        <label>4</label>
    </ligand>
</feature>
<dbReference type="InterPro" id="IPR058047">
    <property type="entry name" value="CPSase_preATP-grasp"/>
</dbReference>
<evidence type="ECO:0000256" key="13">
    <source>
        <dbReference type="ARBA" id="ARBA00047359"/>
    </source>
</evidence>
<keyword evidence="7 14" id="KW-0677">Repeat</keyword>
<comment type="domain">
    <text evidence="14">The large subunit is composed of 2 ATP-grasp domains that are involved in binding the 2 ATP molecules needed for carbamoyl phosphate synthesis. The N-terminal ATP-grasp domain (referred to as the carboxyphosphate synthetic component) catalyzes the ATP-dependent phosphorylation of hydrogencarbonate to carboxyphosphate and the subsequent nucleophilic attack by ammonia to form a carbamate intermediate. The C-terminal ATP-grasp domain (referred to as the carbamoyl phosphate synthetic component) then catalyzes the phosphorylation of carbamate with the second ATP to form the end product carbamoyl phosphate. The reactive and unstable enzyme intermediates are sequentially channeled from one active site to the next through the interior of the protein over a distance of at least 96 A.</text>
</comment>
<evidence type="ECO:0000256" key="6">
    <source>
        <dbReference type="ARBA" id="ARBA00022723"/>
    </source>
</evidence>
<feature type="binding site" evidence="14">
    <location>
        <position position="852"/>
    </location>
    <ligand>
        <name>Mg(2+)</name>
        <dbReference type="ChEBI" id="CHEBI:18420"/>
        <label>4</label>
    </ligand>
</feature>
<dbReference type="InterPro" id="IPR016185">
    <property type="entry name" value="PreATP-grasp_dom_sf"/>
</dbReference>
<dbReference type="NCBIfam" id="NF009455">
    <property type="entry name" value="PRK12815.1"/>
    <property type="match status" value="1"/>
</dbReference>
<name>A0ABP8NU43_9BACT</name>
<feature type="binding site" evidence="14">
    <location>
        <position position="761"/>
    </location>
    <ligand>
        <name>ATP</name>
        <dbReference type="ChEBI" id="CHEBI:30616"/>
        <label>2</label>
    </ligand>
</feature>
<feature type="binding site" evidence="14">
    <location>
        <position position="301"/>
    </location>
    <ligand>
        <name>Mg(2+)</name>
        <dbReference type="ChEBI" id="CHEBI:18420"/>
        <label>2</label>
    </ligand>
</feature>
<evidence type="ECO:0000256" key="9">
    <source>
        <dbReference type="ARBA" id="ARBA00022840"/>
    </source>
</evidence>
<dbReference type="PANTHER" id="PTHR11405">
    <property type="entry name" value="CARBAMOYLTRANSFERASE FAMILY MEMBER"/>
    <property type="match status" value="1"/>
</dbReference>
<feature type="binding site" evidence="14">
    <location>
        <position position="850"/>
    </location>
    <ligand>
        <name>Mn(2+)</name>
        <dbReference type="ChEBI" id="CHEBI:29035"/>
        <label>4</label>
    </ligand>
</feature>
<feature type="binding site" evidence="14">
    <location>
        <position position="285"/>
    </location>
    <ligand>
        <name>Mn(2+)</name>
        <dbReference type="ChEBI" id="CHEBI:29035"/>
        <label>1</label>
    </ligand>
</feature>
<feature type="domain" description="MGS-like" evidence="16">
    <location>
        <begin position="946"/>
        <end position="1084"/>
    </location>
</feature>
<feature type="binding site" evidence="14">
    <location>
        <position position="285"/>
    </location>
    <ligand>
        <name>ATP</name>
        <dbReference type="ChEBI" id="CHEBI:30616"/>
        <label>1</label>
    </ligand>
</feature>
<dbReference type="InterPro" id="IPR011607">
    <property type="entry name" value="MGS-like_dom"/>
</dbReference>
<feature type="region of interest" description="Carboxyphosphate synthetic domain" evidence="14">
    <location>
        <begin position="1"/>
        <end position="402"/>
    </location>
</feature>
<evidence type="ECO:0000259" key="15">
    <source>
        <dbReference type="PROSITE" id="PS50975"/>
    </source>
</evidence>
<dbReference type="InterPro" id="IPR005483">
    <property type="entry name" value="CPSase_dom"/>
</dbReference>
<comment type="subunit">
    <text evidence="14">Composed of two chains; the small (or glutamine) chain promotes the hydrolysis of glutamine to ammonia, which is used by the large (or ammonia) chain to synthesize carbamoyl phosphate. Tetramer of heterodimers (alpha,beta)4.</text>
</comment>
<evidence type="ECO:0000256" key="4">
    <source>
        <dbReference type="ARBA" id="ARBA00022598"/>
    </source>
</evidence>
<evidence type="ECO:0000313" key="18">
    <source>
        <dbReference type="Proteomes" id="UP001500840"/>
    </source>
</evidence>
<feature type="binding site" evidence="14">
    <location>
        <position position="792"/>
    </location>
    <ligand>
        <name>ATP</name>
        <dbReference type="ChEBI" id="CHEBI:30616"/>
        <label>2</label>
    </ligand>
</feature>
<feature type="binding site" evidence="14">
    <location>
        <position position="299"/>
    </location>
    <ligand>
        <name>ATP</name>
        <dbReference type="ChEBI" id="CHEBI:30616"/>
        <label>1</label>
    </ligand>
</feature>
<keyword evidence="9 14" id="KW-0067">ATP-binding</keyword>
<protein>
    <recommendedName>
        <fullName evidence="14">Carbamoyl phosphate synthase large chain</fullName>
        <ecNumber evidence="14">6.3.4.16</ecNumber>
        <ecNumber evidence="14">6.3.5.5</ecNumber>
    </recommendedName>
    <alternativeName>
        <fullName evidence="14">Carbamoyl phosphate synthetase ammonia chain</fullName>
    </alternativeName>
</protein>
<comment type="cofactor">
    <cofactor evidence="14">
        <name>Mg(2+)</name>
        <dbReference type="ChEBI" id="CHEBI:18420"/>
    </cofactor>
    <cofactor evidence="14">
        <name>Mn(2+)</name>
        <dbReference type="ChEBI" id="CHEBI:29035"/>
    </cofactor>
    <text evidence="14">Binds 4 Mg(2+) or Mn(2+) ions per subunit.</text>
</comment>
<keyword evidence="12" id="KW-0464">Manganese</keyword>
<feature type="domain" description="ATP-grasp" evidence="15">
    <location>
        <begin position="133"/>
        <end position="328"/>
    </location>
</feature>
<comment type="catalytic activity">
    <reaction evidence="14">
        <text>hydrogencarbonate + L-glutamine + 2 ATP + H2O = carbamoyl phosphate + L-glutamate + 2 ADP + phosphate + 2 H(+)</text>
        <dbReference type="Rhea" id="RHEA:18633"/>
        <dbReference type="ChEBI" id="CHEBI:15377"/>
        <dbReference type="ChEBI" id="CHEBI:15378"/>
        <dbReference type="ChEBI" id="CHEBI:17544"/>
        <dbReference type="ChEBI" id="CHEBI:29985"/>
        <dbReference type="ChEBI" id="CHEBI:30616"/>
        <dbReference type="ChEBI" id="CHEBI:43474"/>
        <dbReference type="ChEBI" id="CHEBI:58228"/>
        <dbReference type="ChEBI" id="CHEBI:58359"/>
        <dbReference type="ChEBI" id="CHEBI:456216"/>
        <dbReference type="EC" id="6.3.5.5"/>
    </reaction>
</comment>
<feature type="binding site" evidence="14">
    <location>
        <position position="299"/>
    </location>
    <ligand>
        <name>Mg(2+)</name>
        <dbReference type="ChEBI" id="CHEBI:18420"/>
        <label>2</label>
    </ligand>
</feature>
<feature type="binding site" evidence="14">
    <location>
        <position position="299"/>
    </location>
    <ligand>
        <name>Mg(2+)</name>
        <dbReference type="ChEBI" id="CHEBI:18420"/>
        <label>1</label>
    </ligand>
</feature>
<dbReference type="PROSITE" id="PS51855">
    <property type="entry name" value="MGS"/>
    <property type="match status" value="1"/>
</dbReference>
<feature type="binding site" evidence="14">
    <location>
        <position position="794"/>
    </location>
    <ligand>
        <name>ATP</name>
        <dbReference type="ChEBI" id="CHEBI:30616"/>
        <label>2</label>
    </ligand>
</feature>
<dbReference type="HAMAP" id="MF_01210_B">
    <property type="entry name" value="CPSase_L_chain_B"/>
    <property type="match status" value="1"/>
</dbReference>
<evidence type="ECO:0000256" key="10">
    <source>
        <dbReference type="ARBA" id="ARBA00022842"/>
    </source>
</evidence>
<dbReference type="Pfam" id="PF02787">
    <property type="entry name" value="CPSase_L_D3"/>
    <property type="match status" value="1"/>
</dbReference>
<feature type="binding site" evidence="14">
    <location>
        <position position="834"/>
    </location>
    <ligand>
        <name>ATP</name>
        <dbReference type="ChEBI" id="CHEBI:30616"/>
        <label>2</label>
    </ligand>
</feature>
<dbReference type="Proteomes" id="UP001500840">
    <property type="component" value="Unassembled WGS sequence"/>
</dbReference>
<dbReference type="PANTHER" id="PTHR11405:SF53">
    <property type="entry name" value="CARBAMOYL-PHOSPHATE SYNTHASE [AMMONIA], MITOCHONDRIAL"/>
    <property type="match status" value="1"/>
</dbReference>
<dbReference type="InterPro" id="IPR036897">
    <property type="entry name" value="CarbamoylP_synth_lsu_oligo_sf"/>
</dbReference>
<comment type="similarity">
    <text evidence="2 14">Belongs to the CarB family.</text>
</comment>
<feature type="binding site" evidence="14">
    <location>
        <position position="208"/>
    </location>
    <ligand>
        <name>ATP</name>
        <dbReference type="ChEBI" id="CHEBI:30616"/>
        <label>1</label>
    </ligand>
</feature>
<keyword evidence="18" id="KW-1185">Reference proteome</keyword>
<keyword evidence="8 14" id="KW-0547">Nucleotide-binding</keyword>
<dbReference type="InterPro" id="IPR005479">
    <property type="entry name" value="CPAse_ATP-bd"/>
</dbReference>
<evidence type="ECO:0000256" key="11">
    <source>
        <dbReference type="ARBA" id="ARBA00022975"/>
    </source>
</evidence>
<comment type="function">
    <text evidence="14">Large subunit of the glutamine-dependent carbamoyl phosphate synthetase (CPSase). CPSase catalyzes the formation of carbamoyl phosphate from the ammonia moiety of glutamine, carbonate, and phosphate donated by ATP, constituting the first step of 2 biosynthetic pathways, one leading to arginine and/or urea and the other to pyrimidine nucleotides. The large subunit (synthetase) binds the substrates ammonia (free or transferred from glutamine from the small subunit), hydrogencarbonate and ATP and carries out an ATP-coupled ligase reaction, activating hydrogencarbonate by forming carboxy phosphate which reacts with ammonia to form carbamoyl phosphate.</text>
</comment>
<evidence type="ECO:0000256" key="8">
    <source>
        <dbReference type="ARBA" id="ARBA00022741"/>
    </source>
</evidence>
<organism evidence="17 18">
    <name type="scientific">Novipirellula rosea</name>
    <dbReference type="NCBI Taxonomy" id="1031540"/>
    <lineage>
        <taxon>Bacteria</taxon>
        <taxon>Pseudomonadati</taxon>
        <taxon>Planctomycetota</taxon>
        <taxon>Planctomycetia</taxon>
        <taxon>Pirellulales</taxon>
        <taxon>Pirellulaceae</taxon>
        <taxon>Novipirellula</taxon>
    </lineage>
</organism>
<dbReference type="SUPFAM" id="SSF52335">
    <property type="entry name" value="Methylglyoxal synthase-like"/>
    <property type="match status" value="1"/>
</dbReference>
<dbReference type="Pfam" id="PF25596">
    <property type="entry name" value="CPSase_L_D1"/>
    <property type="match status" value="2"/>
</dbReference>
<evidence type="ECO:0000259" key="16">
    <source>
        <dbReference type="PROSITE" id="PS51855"/>
    </source>
</evidence>
<keyword evidence="11 14" id="KW-0665">Pyrimidine biosynthesis</keyword>
<dbReference type="EMBL" id="BAABGA010000120">
    <property type="protein sequence ID" value="GAA4471393.1"/>
    <property type="molecule type" value="Genomic_DNA"/>
</dbReference>
<feature type="binding site" evidence="14">
    <location>
        <position position="215"/>
    </location>
    <ligand>
        <name>ATP</name>
        <dbReference type="ChEBI" id="CHEBI:30616"/>
        <label>1</label>
    </ligand>
</feature>
<dbReference type="Gene3D" id="1.10.1030.10">
    <property type="entry name" value="Carbamoyl-phosphate synthetase, large subunit oligomerisation domain"/>
    <property type="match status" value="1"/>
</dbReference>
<dbReference type="InterPro" id="IPR006275">
    <property type="entry name" value="CPSase_lsu"/>
</dbReference>
<dbReference type="Gene3D" id="3.40.50.1380">
    <property type="entry name" value="Methylglyoxal synthase-like domain"/>
    <property type="match status" value="1"/>
</dbReference>
<gene>
    <name evidence="14 17" type="primary">carB</name>
    <name evidence="17" type="ORF">GCM10023156_65890</name>
</gene>
<dbReference type="CDD" id="cd01424">
    <property type="entry name" value="MGS_CPS_II"/>
    <property type="match status" value="1"/>
</dbReference>
<feature type="binding site" evidence="14">
    <location>
        <position position="285"/>
    </location>
    <ligand>
        <name>Mg(2+)</name>
        <dbReference type="ChEBI" id="CHEBI:18420"/>
        <label>1</label>
    </ligand>
</feature>
<feature type="binding site" evidence="14">
    <location>
        <position position="169"/>
    </location>
    <ligand>
        <name>ATP</name>
        <dbReference type="ChEBI" id="CHEBI:30616"/>
        <label>1</label>
    </ligand>
</feature>
<dbReference type="PROSITE" id="PS51257">
    <property type="entry name" value="PROKAR_LIPOPROTEIN"/>
    <property type="match status" value="1"/>
</dbReference>
<dbReference type="HAMAP" id="MF_01210_A">
    <property type="entry name" value="CPSase_L_chain_A"/>
    <property type="match status" value="1"/>
</dbReference>
<dbReference type="InterPro" id="IPR013815">
    <property type="entry name" value="ATP_grasp_subdomain_1"/>
</dbReference>
<feature type="binding site" evidence="14">
    <location>
        <position position="301"/>
    </location>
    <ligand>
        <name>Mn(2+)</name>
        <dbReference type="ChEBI" id="CHEBI:29035"/>
        <label>2</label>
    </ligand>
</feature>
<evidence type="ECO:0000313" key="17">
    <source>
        <dbReference type="EMBL" id="GAA4471393.1"/>
    </source>
</evidence>
<feature type="binding site" evidence="14">
    <location>
        <position position="129"/>
    </location>
    <ligand>
        <name>ATP</name>
        <dbReference type="ChEBI" id="CHEBI:30616"/>
        <label>1</label>
    </ligand>
</feature>
<dbReference type="Pfam" id="PF02142">
    <property type="entry name" value="MGS"/>
    <property type="match status" value="1"/>
</dbReference>
<dbReference type="RefSeq" id="WP_339936079.1">
    <property type="nucleotide sequence ID" value="NZ_BAABGA010000120.1"/>
</dbReference>
<dbReference type="SUPFAM" id="SSF56059">
    <property type="entry name" value="Glutathione synthetase ATP-binding domain-like"/>
    <property type="match status" value="2"/>
</dbReference>
<keyword evidence="6" id="KW-0479">Metal-binding</keyword>
<comment type="caution">
    <text evidence="17">The sequence shown here is derived from an EMBL/GenBank/DDBJ whole genome shotgun (WGS) entry which is preliminary data.</text>
</comment>
<evidence type="ECO:0000256" key="14">
    <source>
        <dbReference type="HAMAP-Rule" id="MF_01210"/>
    </source>
</evidence>
<keyword evidence="10" id="KW-0460">Magnesium</keyword>
<dbReference type="PRINTS" id="PR00098">
    <property type="entry name" value="CPSASE"/>
</dbReference>
<feature type="binding site" evidence="14">
    <location>
        <position position="850"/>
    </location>
    <ligand>
        <name>ATP</name>
        <dbReference type="ChEBI" id="CHEBI:30616"/>
        <label>2</label>
    </ligand>
</feature>
<proteinExistence type="inferred from homology"/>
<feature type="binding site" evidence="14">
    <location>
        <position position="759"/>
    </location>
    <ligand>
        <name>ATP</name>
        <dbReference type="ChEBI" id="CHEBI:30616"/>
        <label>2</label>
    </ligand>
</feature>
<reference evidence="18" key="1">
    <citation type="journal article" date="2019" name="Int. J. Syst. Evol. Microbiol.">
        <title>The Global Catalogue of Microorganisms (GCM) 10K type strain sequencing project: providing services to taxonomists for standard genome sequencing and annotation.</title>
        <authorList>
            <consortium name="The Broad Institute Genomics Platform"/>
            <consortium name="The Broad Institute Genome Sequencing Center for Infectious Disease"/>
            <person name="Wu L."/>
            <person name="Ma J."/>
        </authorList>
    </citation>
    <scope>NUCLEOTIDE SEQUENCE [LARGE SCALE GENOMIC DNA]</scope>
    <source>
        <strain evidence="18">JCM 17759</strain>
    </source>
</reference>
<comment type="pathway">
    <text evidence="1 14">Amino-acid biosynthesis; L-arginine biosynthesis; carbamoyl phosphate from bicarbonate: step 1/1.</text>
</comment>
<accession>A0ABP8NU43</accession>
<dbReference type="Gene3D" id="3.40.50.20">
    <property type="match status" value="2"/>
</dbReference>
<feature type="binding site" evidence="14">
    <location>
        <position position="299"/>
    </location>
    <ligand>
        <name>Mn(2+)</name>
        <dbReference type="ChEBI" id="CHEBI:29035"/>
        <label>1</label>
    </ligand>
</feature>
<dbReference type="SUPFAM" id="SSF48108">
    <property type="entry name" value="Carbamoyl phosphate synthetase, large subunit connection domain"/>
    <property type="match status" value="1"/>
</dbReference>